<dbReference type="PANTHER" id="PTHR13018:SF100">
    <property type="entry name" value="CSC1-LIKE PROTEIN ERD4"/>
    <property type="match status" value="1"/>
</dbReference>
<comment type="caution">
    <text evidence="5">The sequence shown here is derived from an EMBL/GenBank/DDBJ whole genome shotgun (WGS) entry which is preliminary data.</text>
</comment>
<organism evidence="5 6">
    <name type="scientific">Cymbomonas tetramitiformis</name>
    <dbReference type="NCBI Taxonomy" id="36881"/>
    <lineage>
        <taxon>Eukaryota</taxon>
        <taxon>Viridiplantae</taxon>
        <taxon>Chlorophyta</taxon>
        <taxon>Pyramimonadophyceae</taxon>
        <taxon>Pyramimonadales</taxon>
        <taxon>Pyramimonadaceae</taxon>
        <taxon>Cymbomonas</taxon>
    </lineage>
</organism>
<evidence type="ECO:0000256" key="2">
    <source>
        <dbReference type="SAM" id="Phobius"/>
    </source>
</evidence>
<sequence>KSVAEGSASREIVQRFMAGTYPFDLGIEAMMVPPTEHLETLVKNHQALKDQIEDAIALEEEAKEAQHLEEQDCNSTLNPMIAATETLGFGPKTIEALQEELEVASAALEKCYSSLEDERSSTAMVYIPSLYYAALAPQVLHTQDCETWNVERAPLPTDIIWSNLHLRWWERLIREIAIFIINFLITVFFLIPVTFVSSLATMDNIEDAIPALESLEDYPSLVAFLDGYLPGAPQPSPRYPSPSRSLLPFPVLRLAPPATPSFSPSTSCD</sequence>
<feature type="non-terminal residue" evidence="5">
    <location>
        <position position="1"/>
    </location>
</feature>
<evidence type="ECO:0000256" key="1">
    <source>
        <dbReference type="SAM" id="Coils"/>
    </source>
</evidence>
<dbReference type="PANTHER" id="PTHR13018">
    <property type="entry name" value="PROBABLE MEMBRANE PROTEIN DUF221-RELATED"/>
    <property type="match status" value="1"/>
</dbReference>
<dbReference type="InterPro" id="IPR003864">
    <property type="entry name" value="CSC1/OSCA1-like_7TM"/>
</dbReference>
<dbReference type="InterPro" id="IPR045122">
    <property type="entry name" value="Csc1-like"/>
</dbReference>
<dbReference type="Pfam" id="PF02714">
    <property type="entry name" value="RSN1_7TM"/>
    <property type="match status" value="1"/>
</dbReference>
<keyword evidence="6" id="KW-1185">Reference proteome</keyword>
<accession>A0AAE0LDR1</accession>
<reference evidence="5 6" key="1">
    <citation type="journal article" date="2015" name="Genome Biol. Evol.">
        <title>Comparative Genomics of a Bacterivorous Green Alga Reveals Evolutionary Causalities and Consequences of Phago-Mixotrophic Mode of Nutrition.</title>
        <authorList>
            <person name="Burns J.A."/>
            <person name="Paasch A."/>
            <person name="Narechania A."/>
            <person name="Kim E."/>
        </authorList>
    </citation>
    <scope>NUCLEOTIDE SEQUENCE [LARGE SCALE GENOMIC DNA]</scope>
    <source>
        <strain evidence="5 6">PLY_AMNH</strain>
    </source>
</reference>
<evidence type="ECO:0000259" key="4">
    <source>
        <dbReference type="Pfam" id="PF14703"/>
    </source>
</evidence>
<dbReference type="GO" id="GO:0005886">
    <property type="term" value="C:plasma membrane"/>
    <property type="evidence" value="ECO:0007669"/>
    <property type="project" value="TreeGrafter"/>
</dbReference>
<keyword evidence="2" id="KW-0472">Membrane</keyword>
<dbReference type="EMBL" id="LGRX02003875">
    <property type="protein sequence ID" value="KAK3281342.1"/>
    <property type="molecule type" value="Genomic_DNA"/>
</dbReference>
<protein>
    <submittedName>
        <fullName evidence="5">CSC1-like protein erd4</fullName>
    </submittedName>
</protein>
<dbReference type="AlphaFoldDB" id="A0AAE0LDR1"/>
<evidence type="ECO:0000313" key="5">
    <source>
        <dbReference type="EMBL" id="KAK3281342.1"/>
    </source>
</evidence>
<feature type="domain" description="CSC1/OSCA1-like 7TM region" evidence="3">
    <location>
        <begin position="174"/>
        <end position="231"/>
    </location>
</feature>
<proteinExistence type="predicted"/>
<gene>
    <name evidence="5" type="ORF">CYMTET_10859</name>
</gene>
<dbReference type="Proteomes" id="UP001190700">
    <property type="component" value="Unassembled WGS sequence"/>
</dbReference>
<dbReference type="GO" id="GO:0005227">
    <property type="term" value="F:calcium-activated cation channel activity"/>
    <property type="evidence" value="ECO:0007669"/>
    <property type="project" value="InterPro"/>
</dbReference>
<evidence type="ECO:0000259" key="3">
    <source>
        <dbReference type="Pfam" id="PF02714"/>
    </source>
</evidence>
<name>A0AAE0LDR1_9CHLO</name>
<feature type="domain" description="CSC1/OSCA1-like cytosolic" evidence="4">
    <location>
        <begin position="7"/>
        <end position="163"/>
    </location>
</feature>
<keyword evidence="2" id="KW-0812">Transmembrane</keyword>
<dbReference type="InterPro" id="IPR027815">
    <property type="entry name" value="CSC1/OSCA1-like_cyt"/>
</dbReference>
<keyword evidence="1" id="KW-0175">Coiled coil</keyword>
<feature type="transmembrane region" description="Helical" evidence="2">
    <location>
        <begin position="176"/>
        <end position="200"/>
    </location>
</feature>
<evidence type="ECO:0000313" key="6">
    <source>
        <dbReference type="Proteomes" id="UP001190700"/>
    </source>
</evidence>
<keyword evidence="2" id="KW-1133">Transmembrane helix</keyword>
<feature type="coiled-coil region" evidence="1">
    <location>
        <begin position="38"/>
        <end position="68"/>
    </location>
</feature>
<dbReference type="Pfam" id="PF14703">
    <property type="entry name" value="PHM7_cyt"/>
    <property type="match status" value="1"/>
</dbReference>